<gene>
    <name evidence="2" type="ORF">LY90DRAFT_674601</name>
</gene>
<evidence type="ECO:0000313" key="2">
    <source>
        <dbReference type="EMBL" id="ORY26283.1"/>
    </source>
</evidence>
<dbReference type="EMBL" id="MCOG01000203">
    <property type="protein sequence ID" value="ORY26283.1"/>
    <property type="molecule type" value="Genomic_DNA"/>
</dbReference>
<proteinExistence type="predicted"/>
<name>A0A1Y2AUK9_9FUNG</name>
<organism evidence="2 3">
    <name type="scientific">Neocallimastix californiae</name>
    <dbReference type="NCBI Taxonomy" id="1754190"/>
    <lineage>
        <taxon>Eukaryota</taxon>
        <taxon>Fungi</taxon>
        <taxon>Fungi incertae sedis</taxon>
        <taxon>Chytridiomycota</taxon>
        <taxon>Chytridiomycota incertae sedis</taxon>
        <taxon>Neocallimastigomycetes</taxon>
        <taxon>Neocallimastigales</taxon>
        <taxon>Neocallimastigaceae</taxon>
        <taxon>Neocallimastix</taxon>
    </lineage>
</organism>
<comment type="caution">
    <text evidence="2">The sequence shown here is derived from an EMBL/GenBank/DDBJ whole genome shotgun (WGS) entry which is preliminary data.</text>
</comment>
<dbReference type="AlphaFoldDB" id="A0A1Y2AUK9"/>
<reference evidence="2 3" key="1">
    <citation type="submission" date="2016-08" db="EMBL/GenBank/DDBJ databases">
        <title>A Parts List for Fungal Cellulosomes Revealed by Comparative Genomics.</title>
        <authorList>
            <consortium name="DOE Joint Genome Institute"/>
            <person name="Haitjema C.H."/>
            <person name="Gilmore S.P."/>
            <person name="Henske J.K."/>
            <person name="Solomon K.V."/>
            <person name="De Groot R."/>
            <person name="Kuo A."/>
            <person name="Mondo S.J."/>
            <person name="Salamov A.A."/>
            <person name="Labutti K."/>
            <person name="Zhao Z."/>
            <person name="Chiniquy J."/>
            <person name="Barry K."/>
            <person name="Brewer H.M."/>
            <person name="Purvine S.O."/>
            <person name="Wright A.T."/>
            <person name="Boxma B."/>
            <person name="Van Alen T."/>
            <person name="Hackstein J.H."/>
            <person name="Baker S.E."/>
            <person name="Grigoriev I.V."/>
            <person name="O'Malley M.A."/>
        </authorList>
    </citation>
    <scope>NUCLEOTIDE SEQUENCE [LARGE SCALE GENOMIC DNA]</scope>
    <source>
        <strain evidence="2 3">G1</strain>
    </source>
</reference>
<accession>A0A1Y2AUK9</accession>
<keyword evidence="3" id="KW-1185">Reference proteome</keyword>
<feature type="non-terminal residue" evidence="2">
    <location>
        <position position="269"/>
    </location>
</feature>
<dbReference type="Proteomes" id="UP000193920">
    <property type="component" value="Unassembled WGS sequence"/>
</dbReference>
<evidence type="ECO:0000313" key="3">
    <source>
        <dbReference type="Proteomes" id="UP000193920"/>
    </source>
</evidence>
<evidence type="ECO:0000256" key="1">
    <source>
        <dbReference type="SAM" id="MobiDB-lite"/>
    </source>
</evidence>
<feature type="region of interest" description="Disordered" evidence="1">
    <location>
        <begin position="1"/>
        <end position="100"/>
    </location>
</feature>
<feature type="compositionally biased region" description="Polar residues" evidence="1">
    <location>
        <begin position="1"/>
        <end position="12"/>
    </location>
</feature>
<feature type="compositionally biased region" description="Polar residues" evidence="1">
    <location>
        <begin position="88"/>
        <end position="100"/>
    </location>
</feature>
<sequence>MAQFQNKSNKAPENTRKTTRSGSLKSSVGSVTAESSPTPIEAPPSRRQNTGDKKVTSTPEKPVASKPKPATAPEKSQPEASKPEASKPGTNQGESSSKNVNAGAMDFAALLSKQMEDFKNMIISTQQQTAAMIEQMQNQSEMRFAKIEAELSNFIPARRVEEEESSSQASVLELQKVQAYLSQQLAESRDKEAAVKAEIKKIETYLDADQIKGKQIQQDLEDKGQKLFKIEEFLDANQERDKVHLNELEEKIEKLMAINQVQQQEIERL</sequence>
<feature type="compositionally biased region" description="Polar residues" evidence="1">
    <location>
        <begin position="20"/>
        <end position="38"/>
    </location>
</feature>
<protein>
    <submittedName>
        <fullName evidence="2">Uncharacterized protein</fullName>
    </submittedName>
</protein>